<sequence>MTEVKIVEDCAASAESAFAYVNDYRNLPKFLYGIQSFTPVGEQTVGVGAAFDGHIKLGPASLKSRVEVVRWAENTLIAVKSIKGFEVESTFLFHPKGAALCTVDAIVDFRVGGGLAGRALGKTIEPFVKIAVQHTTHNLITQIQAFHAGRAAESDESVH</sequence>
<dbReference type="Proteomes" id="UP000321424">
    <property type="component" value="Unassembled WGS sequence"/>
</dbReference>
<organism evidence="1 2">
    <name type="scientific">Nocardia ninae NBRC 108245</name>
    <dbReference type="NCBI Taxonomy" id="1210091"/>
    <lineage>
        <taxon>Bacteria</taxon>
        <taxon>Bacillati</taxon>
        <taxon>Actinomycetota</taxon>
        <taxon>Actinomycetes</taxon>
        <taxon>Mycobacteriales</taxon>
        <taxon>Nocardiaceae</taxon>
        <taxon>Nocardia</taxon>
    </lineage>
</organism>
<dbReference type="CDD" id="cd07812">
    <property type="entry name" value="SRPBCC"/>
    <property type="match status" value="1"/>
</dbReference>
<evidence type="ECO:0008006" key="3">
    <source>
        <dbReference type="Google" id="ProtNLM"/>
    </source>
</evidence>
<dbReference type="Gene3D" id="3.30.530.20">
    <property type="match status" value="1"/>
</dbReference>
<proteinExistence type="predicted"/>
<dbReference type="RefSeq" id="WP_147138343.1">
    <property type="nucleotide sequence ID" value="NZ_BJXA01000051.1"/>
</dbReference>
<comment type="caution">
    <text evidence="1">The sequence shown here is derived from an EMBL/GenBank/DDBJ whole genome shotgun (WGS) entry which is preliminary data.</text>
</comment>
<gene>
    <name evidence="1" type="ORF">NN4_59530</name>
</gene>
<keyword evidence="2" id="KW-1185">Reference proteome</keyword>
<dbReference type="Pfam" id="PF10604">
    <property type="entry name" value="Polyketide_cyc2"/>
    <property type="match status" value="1"/>
</dbReference>
<dbReference type="OrthoDB" id="4560923at2"/>
<dbReference type="EMBL" id="BJXA01000051">
    <property type="protein sequence ID" value="GEM41434.1"/>
    <property type="molecule type" value="Genomic_DNA"/>
</dbReference>
<dbReference type="SUPFAM" id="SSF55961">
    <property type="entry name" value="Bet v1-like"/>
    <property type="match status" value="1"/>
</dbReference>
<dbReference type="InterPro" id="IPR019587">
    <property type="entry name" value="Polyketide_cyclase/dehydratase"/>
</dbReference>
<dbReference type="InterPro" id="IPR023393">
    <property type="entry name" value="START-like_dom_sf"/>
</dbReference>
<evidence type="ECO:0000313" key="2">
    <source>
        <dbReference type="Proteomes" id="UP000321424"/>
    </source>
</evidence>
<name>A0A511MLC6_9NOCA</name>
<evidence type="ECO:0000313" key="1">
    <source>
        <dbReference type="EMBL" id="GEM41434.1"/>
    </source>
</evidence>
<protein>
    <recommendedName>
        <fullName evidence="3">Polyketide cyclase</fullName>
    </recommendedName>
</protein>
<reference evidence="1 2" key="1">
    <citation type="submission" date="2019-07" db="EMBL/GenBank/DDBJ databases">
        <title>Whole genome shotgun sequence of Nocardia ninae NBRC 108245.</title>
        <authorList>
            <person name="Hosoyama A."/>
            <person name="Uohara A."/>
            <person name="Ohji S."/>
            <person name="Ichikawa N."/>
        </authorList>
    </citation>
    <scope>NUCLEOTIDE SEQUENCE [LARGE SCALE GENOMIC DNA]</scope>
    <source>
        <strain evidence="1 2">NBRC 108245</strain>
    </source>
</reference>
<accession>A0A511MLC6</accession>
<dbReference type="AlphaFoldDB" id="A0A511MLC6"/>